<evidence type="ECO:0000256" key="1">
    <source>
        <dbReference type="SAM" id="SignalP"/>
    </source>
</evidence>
<feature type="domain" description="DUF1595" evidence="7">
    <location>
        <begin position="474"/>
        <end position="534"/>
    </location>
</feature>
<feature type="domain" description="Cytochrome C Planctomycete-type" evidence="6">
    <location>
        <begin position="299"/>
        <end position="346"/>
    </location>
</feature>
<evidence type="ECO:0000313" key="9">
    <source>
        <dbReference type="Proteomes" id="UP000315003"/>
    </source>
</evidence>
<dbReference type="SUPFAM" id="SSF49899">
    <property type="entry name" value="Concanavalin A-like lectins/glucanases"/>
    <property type="match status" value="1"/>
</dbReference>
<feature type="domain" description="DUF1587" evidence="3">
    <location>
        <begin position="390"/>
        <end position="454"/>
    </location>
</feature>
<dbReference type="Pfam" id="PF07631">
    <property type="entry name" value="PSD4"/>
    <property type="match status" value="1"/>
</dbReference>
<dbReference type="Pfam" id="PF07635">
    <property type="entry name" value="PSCyt1"/>
    <property type="match status" value="1"/>
</dbReference>
<proteinExistence type="predicted"/>
<dbReference type="PANTHER" id="PTHR35889:SF3">
    <property type="entry name" value="F-BOX DOMAIN-CONTAINING PROTEIN"/>
    <property type="match status" value="1"/>
</dbReference>
<dbReference type="PANTHER" id="PTHR35889">
    <property type="entry name" value="CYCLOINULO-OLIGOSACCHARIDE FRUCTANOTRANSFERASE-RELATED"/>
    <property type="match status" value="1"/>
</dbReference>
<sequence length="884" mass="97512" precursor="true">MRWIRKRFSPAHCQLKLSAYFKLWTTACLILMANALASPGHSQQPSLPAPIAAFSFSERTINQASGTVTSSANSFALQLAPIGAAKPVSEPAVLLLRGDGFLSTKQPAEKLSRAIRSTGAVTVSLWCEPGKVDQSGPARIVTLSLSPTERNFTIGQDGNRFDVRFRTTKTSANGLPSLSTPSGTATRSRTHLVFTRASDGQTRIYLNGQLAAKGNANGTLANWNNKAKLALGNEVTGGRPWQGKLLNVSIYDRPISQPQVAMLFQQGHNPKPISPQELRLAKLEQHFRQSVAPVVAKNCLQCHDPATAEGDLILDQDSENFRELIDVDSLDENPFWLSILNDEMPKDRPPLQADEKQAIKRWLKDDAVWTEGQIDPADYQYNAQQPFFVRRLTTPEYIRSVRAAVGIDIAKAAKMKLPQDLRADGFQNTAYNLTVDLNHIETYNQLAKQIVAQMDVVAFVKPFGHRALLTDNEMRGLIQSMGTQILRGPLSDQEIDSLRGISTSVAAAGGDYEAACRATLQALLQSPRFLYRIENQDRRGAAAFLDDYEIANRLSYLVCGAPPDAPLLAAAKRGQLRDSDNIRRHVQRLLASPQAIEHSEDFLSQWLNLKHLDSLQPNEQRFPNWRPPLAAEMQTETLKFFRAVIWEEKRALTALLNTQYTFCTPRLAKHYGLSPQADGWQRYDLSKVAHRGGLLTHGSVLSIGGDEASMVTRGLFVLKELLRGTVNDPPPCVDTSPVAATANVSAREISEKRIQNQACGGCHQRFEPLAFGLEKFDGLGSFMQRDHHGNALREDGDILIPGTAKPLLFSTSAQLMDTLANHPRVHHTLVWKLCQFAKGRPLTSEDAPFVTQIAKQAAENGGTYQAVIEAMAVSPLILPGRRTP</sequence>
<evidence type="ECO:0000259" key="7">
    <source>
        <dbReference type="Pfam" id="PF07637"/>
    </source>
</evidence>
<protein>
    <recommendedName>
        <fullName evidence="10">Planctomycete cytochrome C</fullName>
    </recommendedName>
</protein>
<dbReference type="Proteomes" id="UP000315003">
    <property type="component" value="Chromosome"/>
</dbReference>
<name>A0A517SX76_9BACT</name>
<feature type="domain" description="DUF1585" evidence="2">
    <location>
        <begin position="809"/>
        <end position="875"/>
    </location>
</feature>
<evidence type="ECO:0000259" key="2">
    <source>
        <dbReference type="Pfam" id="PF07624"/>
    </source>
</evidence>
<dbReference type="InterPro" id="IPR013039">
    <property type="entry name" value="DUF1588"/>
</dbReference>
<reference evidence="8 9" key="1">
    <citation type="submission" date="2019-02" db="EMBL/GenBank/DDBJ databases">
        <title>Deep-cultivation of Planctomycetes and their phenomic and genomic characterization uncovers novel biology.</title>
        <authorList>
            <person name="Wiegand S."/>
            <person name="Jogler M."/>
            <person name="Boedeker C."/>
            <person name="Pinto D."/>
            <person name="Vollmers J."/>
            <person name="Rivas-Marin E."/>
            <person name="Kohn T."/>
            <person name="Peeters S.H."/>
            <person name="Heuer A."/>
            <person name="Rast P."/>
            <person name="Oberbeckmann S."/>
            <person name="Bunk B."/>
            <person name="Jeske O."/>
            <person name="Meyerdierks A."/>
            <person name="Storesund J.E."/>
            <person name="Kallscheuer N."/>
            <person name="Luecker S."/>
            <person name="Lage O.M."/>
            <person name="Pohl T."/>
            <person name="Merkel B.J."/>
            <person name="Hornburger P."/>
            <person name="Mueller R.-W."/>
            <person name="Bruemmer F."/>
            <person name="Labrenz M."/>
            <person name="Spormann A.M."/>
            <person name="Op den Camp H."/>
            <person name="Overmann J."/>
            <person name="Amann R."/>
            <person name="Jetten M.S.M."/>
            <person name="Mascher T."/>
            <person name="Medema M.H."/>
            <person name="Devos D.P."/>
            <person name="Kaster A.-K."/>
            <person name="Ovreas L."/>
            <person name="Rohde M."/>
            <person name="Galperin M.Y."/>
            <person name="Jogler C."/>
        </authorList>
    </citation>
    <scope>NUCLEOTIDE SEQUENCE [LARGE SCALE GENOMIC DNA]</scope>
    <source>
        <strain evidence="8 9">SV_7m_r</strain>
    </source>
</reference>
<dbReference type="Pfam" id="PF07627">
    <property type="entry name" value="PSCyt3"/>
    <property type="match status" value="1"/>
</dbReference>
<dbReference type="InterPro" id="IPR011478">
    <property type="entry name" value="DUF1585"/>
</dbReference>
<dbReference type="RefSeq" id="WP_145273918.1">
    <property type="nucleotide sequence ID" value="NZ_CP036272.1"/>
</dbReference>
<evidence type="ECO:0000259" key="4">
    <source>
        <dbReference type="Pfam" id="PF07627"/>
    </source>
</evidence>
<gene>
    <name evidence="8" type="ORF">SV7mr_32800</name>
</gene>
<dbReference type="AlphaFoldDB" id="A0A517SX76"/>
<feature type="domain" description="DUF1588" evidence="4">
    <location>
        <begin position="691"/>
        <end position="785"/>
    </location>
</feature>
<keyword evidence="9" id="KW-1185">Reference proteome</keyword>
<dbReference type="Gene3D" id="2.60.120.200">
    <property type="match status" value="1"/>
</dbReference>
<feature type="chain" id="PRO_5021896307" description="Planctomycete cytochrome C" evidence="1">
    <location>
        <begin position="38"/>
        <end position="884"/>
    </location>
</feature>
<evidence type="ECO:0008006" key="10">
    <source>
        <dbReference type="Google" id="ProtNLM"/>
    </source>
</evidence>
<dbReference type="OrthoDB" id="175242at2"/>
<feature type="signal peptide" evidence="1">
    <location>
        <begin position="1"/>
        <end position="37"/>
    </location>
</feature>
<dbReference type="InterPro" id="IPR013320">
    <property type="entry name" value="ConA-like_dom_sf"/>
</dbReference>
<feature type="domain" description="DUF1592" evidence="5">
    <location>
        <begin position="545"/>
        <end position="673"/>
    </location>
</feature>
<organism evidence="8 9">
    <name type="scientific">Stieleria bergensis</name>
    <dbReference type="NCBI Taxonomy" id="2528025"/>
    <lineage>
        <taxon>Bacteria</taxon>
        <taxon>Pseudomonadati</taxon>
        <taxon>Planctomycetota</taxon>
        <taxon>Planctomycetia</taxon>
        <taxon>Pirellulales</taxon>
        <taxon>Pirellulaceae</taxon>
        <taxon>Stieleria</taxon>
    </lineage>
</organism>
<evidence type="ECO:0000259" key="5">
    <source>
        <dbReference type="Pfam" id="PF07631"/>
    </source>
</evidence>
<dbReference type="Pfam" id="PF07624">
    <property type="entry name" value="PSD2"/>
    <property type="match status" value="1"/>
</dbReference>
<evidence type="ECO:0000259" key="6">
    <source>
        <dbReference type="Pfam" id="PF07635"/>
    </source>
</evidence>
<dbReference type="InterPro" id="IPR013036">
    <property type="entry name" value="DUF1587"/>
</dbReference>
<dbReference type="InterPro" id="IPR011429">
    <property type="entry name" value="Cyt_c_Planctomycete-type"/>
</dbReference>
<dbReference type="InterPro" id="IPR013042">
    <property type="entry name" value="DUF1592"/>
</dbReference>
<dbReference type="InterPro" id="IPR013043">
    <property type="entry name" value="DUF1595"/>
</dbReference>
<dbReference type="Pfam" id="PF07626">
    <property type="entry name" value="PSD3"/>
    <property type="match status" value="1"/>
</dbReference>
<evidence type="ECO:0000259" key="3">
    <source>
        <dbReference type="Pfam" id="PF07626"/>
    </source>
</evidence>
<dbReference type="Pfam" id="PF07637">
    <property type="entry name" value="PSD5"/>
    <property type="match status" value="1"/>
</dbReference>
<dbReference type="Pfam" id="PF13385">
    <property type="entry name" value="Laminin_G_3"/>
    <property type="match status" value="1"/>
</dbReference>
<evidence type="ECO:0000313" key="8">
    <source>
        <dbReference type="EMBL" id="QDT60754.1"/>
    </source>
</evidence>
<dbReference type="EMBL" id="CP036272">
    <property type="protein sequence ID" value="QDT60754.1"/>
    <property type="molecule type" value="Genomic_DNA"/>
</dbReference>
<accession>A0A517SX76</accession>
<keyword evidence="1" id="KW-0732">Signal</keyword>